<feature type="domain" description="OmpA-like" evidence="6">
    <location>
        <begin position="61"/>
        <end position="177"/>
    </location>
</feature>
<dbReference type="PROSITE" id="PS51123">
    <property type="entry name" value="OMPA_2"/>
    <property type="match status" value="1"/>
</dbReference>
<dbReference type="RefSeq" id="WP_317625355.1">
    <property type="nucleotide sequence ID" value="NZ_JANFFA010000001.1"/>
</dbReference>
<comment type="subcellular location">
    <subcellularLocation>
        <location evidence="1">Cell outer membrane</location>
    </subcellularLocation>
</comment>
<dbReference type="InterPro" id="IPR050330">
    <property type="entry name" value="Bact_OuterMem_StrucFunc"/>
</dbReference>
<dbReference type="Proteomes" id="UP001227162">
    <property type="component" value="Unassembled WGS sequence"/>
</dbReference>
<evidence type="ECO:0000313" key="8">
    <source>
        <dbReference type="Proteomes" id="UP001227162"/>
    </source>
</evidence>
<comment type="caution">
    <text evidence="7">The sequence shown here is derived from an EMBL/GenBank/DDBJ whole genome shotgun (WGS) entry which is preliminary data.</text>
</comment>
<evidence type="ECO:0000313" key="7">
    <source>
        <dbReference type="EMBL" id="MDQ2093775.1"/>
    </source>
</evidence>
<dbReference type="AlphaFoldDB" id="A0AAJ1U519"/>
<dbReference type="SUPFAM" id="SSF103088">
    <property type="entry name" value="OmpA-like"/>
    <property type="match status" value="1"/>
</dbReference>
<feature type="signal peptide" evidence="5">
    <location>
        <begin position="1"/>
        <end position="18"/>
    </location>
</feature>
<dbReference type="EMBL" id="JANFFA010000001">
    <property type="protein sequence ID" value="MDQ2093775.1"/>
    <property type="molecule type" value="Genomic_DNA"/>
</dbReference>
<dbReference type="Pfam" id="PF00691">
    <property type="entry name" value="OmpA"/>
    <property type="match status" value="1"/>
</dbReference>
<protein>
    <submittedName>
        <fullName evidence="7">OmpA family protein</fullName>
    </submittedName>
</protein>
<keyword evidence="5" id="KW-0732">Signal</keyword>
<dbReference type="PANTHER" id="PTHR30329:SF21">
    <property type="entry name" value="LIPOPROTEIN YIAD-RELATED"/>
    <property type="match status" value="1"/>
</dbReference>
<dbReference type="CDD" id="cd07185">
    <property type="entry name" value="OmpA_C-like"/>
    <property type="match status" value="1"/>
</dbReference>
<keyword evidence="2 4" id="KW-0472">Membrane</keyword>
<reference evidence="7" key="1">
    <citation type="submission" date="2022-07" db="EMBL/GenBank/DDBJ databases">
        <authorList>
            <person name="Otstavnykh N."/>
            <person name="Isaeva M."/>
            <person name="Bystritskaya E."/>
        </authorList>
    </citation>
    <scope>NUCLEOTIDE SEQUENCE</scope>
    <source>
        <strain evidence="7">10Alg 79</strain>
    </source>
</reference>
<proteinExistence type="predicted"/>
<dbReference type="PRINTS" id="PR01021">
    <property type="entry name" value="OMPADOMAIN"/>
</dbReference>
<evidence type="ECO:0000256" key="5">
    <source>
        <dbReference type="SAM" id="SignalP"/>
    </source>
</evidence>
<dbReference type="InterPro" id="IPR036737">
    <property type="entry name" value="OmpA-like_sf"/>
</dbReference>
<keyword evidence="8" id="KW-1185">Reference proteome</keyword>
<evidence type="ECO:0000256" key="1">
    <source>
        <dbReference type="ARBA" id="ARBA00004442"/>
    </source>
</evidence>
<dbReference type="PANTHER" id="PTHR30329">
    <property type="entry name" value="STATOR ELEMENT OF FLAGELLAR MOTOR COMPLEX"/>
    <property type="match status" value="1"/>
</dbReference>
<sequence>MRKILGVTALLAMAGCGATSPGGQSFYREAGSNLDGGYFGNATMNNTQIMSGERSFVYSLANRFAQEVPSTVNFAFNSSTLDAGARDSLREQARWIRQFPEVRFRVYGHTDLVGSNAYNKRLGLKRAQAVVSFLASQGISRSRLEAVASFGETQPLIVTQGRERRNRRTVTEVTGFVKNHPALLDGKYAQVIYREYVNSGVPATTLSGIENSVTDGAN</sequence>
<organism evidence="7 8">
    <name type="scientific">Rhodalgimonas zhirmunskyi</name>
    <dbReference type="NCBI Taxonomy" id="2964767"/>
    <lineage>
        <taxon>Bacteria</taxon>
        <taxon>Pseudomonadati</taxon>
        <taxon>Pseudomonadota</taxon>
        <taxon>Alphaproteobacteria</taxon>
        <taxon>Rhodobacterales</taxon>
        <taxon>Roseobacteraceae</taxon>
        <taxon>Rhodalgimonas</taxon>
    </lineage>
</organism>
<evidence type="ECO:0000256" key="4">
    <source>
        <dbReference type="PROSITE-ProRule" id="PRU00473"/>
    </source>
</evidence>
<dbReference type="GO" id="GO:0009279">
    <property type="term" value="C:cell outer membrane"/>
    <property type="evidence" value="ECO:0007669"/>
    <property type="project" value="UniProtKB-SubCell"/>
</dbReference>
<reference evidence="7" key="2">
    <citation type="submission" date="2023-04" db="EMBL/GenBank/DDBJ databases">
        <title>'Rhodoalgimonas zhirmunskyi' gen. nov., isolated from a red alga.</title>
        <authorList>
            <person name="Nedashkovskaya O.I."/>
            <person name="Otstavnykh N.Y."/>
            <person name="Bystritskaya E.P."/>
            <person name="Balabanova L.A."/>
            <person name="Isaeva M.P."/>
        </authorList>
    </citation>
    <scope>NUCLEOTIDE SEQUENCE</scope>
    <source>
        <strain evidence="7">10Alg 79</strain>
    </source>
</reference>
<dbReference type="PROSITE" id="PS51257">
    <property type="entry name" value="PROKAR_LIPOPROTEIN"/>
    <property type="match status" value="1"/>
</dbReference>
<keyword evidence="3" id="KW-0998">Cell outer membrane</keyword>
<evidence type="ECO:0000259" key="6">
    <source>
        <dbReference type="PROSITE" id="PS51123"/>
    </source>
</evidence>
<feature type="chain" id="PRO_5042466152" evidence="5">
    <location>
        <begin position="19"/>
        <end position="218"/>
    </location>
</feature>
<dbReference type="InterPro" id="IPR006665">
    <property type="entry name" value="OmpA-like"/>
</dbReference>
<dbReference type="InterPro" id="IPR006664">
    <property type="entry name" value="OMP_bac"/>
</dbReference>
<accession>A0AAJ1U519</accession>
<evidence type="ECO:0000256" key="2">
    <source>
        <dbReference type="ARBA" id="ARBA00023136"/>
    </source>
</evidence>
<name>A0AAJ1U519_9RHOB</name>
<evidence type="ECO:0000256" key="3">
    <source>
        <dbReference type="ARBA" id="ARBA00023237"/>
    </source>
</evidence>
<gene>
    <name evidence="7" type="ORF">NOI20_06605</name>
</gene>
<dbReference type="Gene3D" id="3.30.1330.60">
    <property type="entry name" value="OmpA-like domain"/>
    <property type="match status" value="1"/>
</dbReference>